<gene>
    <name evidence="3" type="primary">Usp1</name>
    <name evidence="3" type="ORF">EYF80_053509</name>
</gene>
<keyword evidence="3" id="KW-0378">Hydrolase</keyword>
<dbReference type="GO" id="GO:0004843">
    <property type="term" value="F:cysteine-type deubiquitinase activity"/>
    <property type="evidence" value="ECO:0007669"/>
    <property type="project" value="InterPro"/>
</dbReference>
<dbReference type="GO" id="GO:0005634">
    <property type="term" value="C:nucleus"/>
    <property type="evidence" value="ECO:0007669"/>
    <property type="project" value="TreeGrafter"/>
</dbReference>
<dbReference type="SUPFAM" id="SSF54001">
    <property type="entry name" value="Cysteine proteinases"/>
    <property type="match status" value="1"/>
</dbReference>
<proteinExistence type="predicted"/>
<dbReference type="GO" id="GO:0016579">
    <property type="term" value="P:protein deubiquitination"/>
    <property type="evidence" value="ECO:0007669"/>
    <property type="project" value="InterPro"/>
</dbReference>
<protein>
    <submittedName>
        <fullName evidence="3">Ubiquitin carboxyl-terminal hydrolase 1</fullName>
    </submittedName>
</protein>
<dbReference type="Proteomes" id="UP000314294">
    <property type="component" value="Unassembled WGS sequence"/>
</dbReference>
<feature type="compositionally biased region" description="Acidic residues" evidence="1">
    <location>
        <begin position="192"/>
        <end position="202"/>
    </location>
</feature>
<accession>A0A4Z2F6F4</accession>
<evidence type="ECO:0000313" key="3">
    <source>
        <dbReference type="EMBL" id="TNN36324.1"/>
    </source>
</evidence>
<dbReference type="AlphaFoldDB" id="A0A4Z2F6F4"/>
<name>A0A4Z2F6F4_9TELE</name>
<dbReference type="OrthoDB" id="10062454at2759"/>
<dbReference type="PANTHER" id="PTHR24006:SF905">
    <property type="entry name" value="UBIQUITIN CARBOXYL-TERMINAL HYDROLASE 1"/>
    <property type="match status" value="1"/>
</dbReference>
<feature type="region of interest" description="Disordered" evidence="1">
    <location>
        <begin position="258"/>
        <end position="290"/>
    </location>
</feature>
<sequence>MEHLFQGQLVLRTRCLECESFTERREDFQDISVPVLDDEPGSPDDLSEVSPDPKPGPKTLKWAIAQFASVERIVGEDKYFCETCRHYTEAERSLLFDKTPEVITIHLKRFSANSLDLDPYAGLSKVNTPLQTPLTLSLEEWCTRSSAATGQRYRLFAVVMHSGVTISSGHYTSYVRMSDLQDAKLWDGKETGEEEEAEEEEETQAKDERPDYDDGEVSFTRGPRAAASASGKTGGKKKKSSEGAVGLLGGQRSLASCELGADGSKRRKPAGDAAGGARDGAAAAASTSCGEAAERRALNSLREYEGKWLLFDDSEVRLFEEEDFLRACSPDTSSTATPYLLFYRRMPPN</sequence>
<dbReference type="InterPro" id="IPR050164">
    <property type="entry name" value="Peptidase_C19"/>
</dbReference>
<feature type="compositionally biased region" description="Acidic residues" evidence="1">
    <location>
        <begin position="36"/>
        <end position="47"/>
    </location>
</feature>
<evidence type="ECO:0000313" key="4">
    <source>
        <dbReference type="Proteomes" id="UP000314294"/>
    </source>
</evidence>
<reference evidence="3 4" key="1">
    <citation type="submission" date="2019-03" db="EMBL/GenBank/DDBJ databases">
        <title>First draft genome of Liparis tanakae, snailfish: a comprehensive survey of snailfish specific genes.</title>
        <authorList>
            <person name="Kim W."/>
            <person name="Song I."/>
            <person name="Jeong J.-H."/>
            <person name="Kim D."/>
            <person name="Kim S."/>
            <person name="Ryu S."/>
            <person name="Song J.Y."/>
            <person name="Lee S.K."/>
        </authorList>
    </citation>
    <scope>NUCLEOTIDE SEQUENCE [LARGE SCALE GENOMIC DNA]</scope>
    <source>
        <tissue evidence="3">Muscle</tissue>
    </source>
</reference>
<dbReference type="InterPro" id="IPR018200">
    <property type="entry name" value="USP_CS"/>
</dbReference>
<dbReference type="InterPro" id="IPR038765">
    <property type="entry name" value="Papain-like_cys_pep_sf"/>
</dbReference>
<dbReference type="EMBL" id="SRLO01001632">
    <property type="protein sequence ID" value="TNN36324.1"/>
    <property type="molecule type" value="Genomic_DNA"/>
</dbReference>
<dbReference type="InterPro" id="IPR028889">
    <property type="entry name" value="USP"/>
</dbReference>
<dbReference type="Gene3D" id="3.90.70.10">
    <property type="entry name" value="Cysteine proteinases"/>
    <property type="match status" value="1"/>
</dbReference>
<dbReference type="PROSITE" id="PS00973">
    <property type="entry name" value="USP_2"/>
    <property type="match status" value="1"/>
</dbReference>
<dbReference type="GO" id="GO:0005829">
    <property type="term" value="C:cytosol"/>
    <property type="evidence" value="ECO:0007669"/>
    <property type="project" value="TreeGrafter"/>
</dbReference>
<evidence type="ECO:0000256" key="1">
    <source>
        <dbReference type="SAM" id="MobiDB-lite"/>
    </source>
</evidence>
<dbReference type="PANTHER" id="PTHR24006">
    <property type="entry name" value="UBIQUITIN CARBOXYL-TERMINAL HYDROLASE"/>
    <property type="match status" value="1"/>
</dbReference>
<dbReference type="Pfam" id="PF00443">
    <property type="entry name" value="UCH"/>
    <property type="match status" value="1"/>
</dbReference>
<feature type="region of interest" description="Disordered" evidence="1">
    <location>
        <begin position="32"/>
        <end position="55"/>
    </location>
</feature>
<comment type="caution">
    <text evidence="3">The sequence shown here is derived from an EMBL/GenBank/DDBJ whole genome shotgun (WGS) entry which is preliminary data.</text>
</comment>
<feature type="compositionally biased region" description="Low complexity" evidence="1">
    <location>
        <begin position="279"/>
        <end position="290"/>
    </location>
</feature>
<feature type="domain" description="USP" evidence="2">
    <location>
        <begin position="1"/>
        <end position="346"/>
    </location>
</feature>
<feature type="region of interest" description="Disordered" evidence="1">
    <location>
        <begin position="188"/>
        <end position="245"/>
    </location>
</feature>
<dbReference type="PROSITE" id="PS50235">
    <property type="entry name" value="USP_3"/>
    <property type="match status" value="1"/>
</dbReference>
<dbReference type="InterPro" id="IPR001394">
    <property type="entry name" value="Peptidase_C19_UCH"/>
</dbReference>
<organism evidence="3 4">
    <name type="scientific">Liparis tanakae</name>
    <name type="common">Tanaka's snailfish</name>
    <dbReference type="NCBI Taxonomy" id="230148"/>
    <lineage>
        <taxon>Eukaryota</taxon>
        <taxon>Metazoa</taxon>
        <taxon>Chordata</taxon>
        <taxon>Craniata</taxon>
        <taxon>Vertebrata</taxon>
        <taxon>Euteleostomi</taxon>
        <taxon>Actinopterygii</taxon>
        <taxon>Neopterygii</taxon>
        <taxon>Teleostei</taxon>
        <taxon>Neoteleostei</taxon>
        <taxon>Acanthomorphata</taxon>
        <taxon>Eupercaria</taxon>
        <taxon>Perciformes</taxon>
        <taxon>Cottioidei</taxon>
        <taxon>Cottales</taxon>
        <taxon>Liparidae</taxon>
        <taxon>Liparis</taxon>
    </lineage>
</organism>
<keyword evidence="4" id="KW-1185">Reference proteome</keyword>
<evidence type="ECO:0000259" key="2">
    <source>
        <dbReference type="PROSITE" id="PS50235"/>
    </source>
</evidence>